<accession>A0AAE0EIH5</accession>
<proteinExistence type="predicted"/>
<dbReference type="InterPro" id="IPR051979">
    <property type="entry name" value="B-box_zinc_finger"/>
</dbReference>
<dbReference type="CDD" id="cd19821">
    <property type="entry name" value="Bbox1_BBX-like"/>
    <property type="match status" value="2"/>
</dbReference>
<dbReference type="Gene3D" id="3.30.160.60">
    <property type="entry name" value="Classic Zinc Finger"/>
    <property type="match status" value="1"/>
</dbReference>
<evidence type="ECO:0000256" key="6">
    <source>
        <dbReference type="ARBA" id="ARBA00023015"/>
    </source>
</evidence>
<keyword evidence="8" id="KW-0539">Nucleus</keyword>
<dbReference type="PANTHER" id="PTHR31832:SF63">
    <property type="entry name" value="B-BOX ZINC FINGER PROTEIN 23"/>
    <property type="match status" value="1"/>
</dbReference>
<keyword evidence="2" id="KW-0479">Metal-binding</keyword>
<dbReference type="InterPro" id="IPR049808">
    <property type="entry name" value="CONSTANS-like_Bbox1"/>
</dbReference>
<feature type="domain" description="B box-type" evidence="10">
    <location>
        <begin position="18"/>
        <end position="65"/>
    </location>
</feature>
<dbReference type="SMART" id="SM00336">
    <property type="entry name" value="BBOX"/>
    <property type="match status" value="2"/>
</dbReference>
<evidence type="ECO:0000256" key="3">
    <source>
        <dbReference type="ARBA" id="ARBA00022737"/>
    </source>
</evidence>
<organism evidence="11 12">
    <name type="scientific">Dipteronia sinensis</name>
    <dbReference type="NCBI Taxonomy" id="43782"/>
    <lineage>
        <taxon>Eukaryota</taxon>
        <taxon>Viridiplantae</taxon>
        <taxon>Streptophyta</taxon>
        <taxon>Embryophyta</taxon>
        <taxon>Tracheophyta</taxon>
        <taxon>Spermatophyta</taxon>
        <taxon>Magnoliopsida</taxon>
        <taxon>eudicotyledons</taxon>
        <taxon>Gunneridae</taxon>
        <taxon>Pentapetalae</taxon>
        <taxon>rosids</taxon>
        <taxon>malvids</taxon>
        <taxon>Sapindales</taxon>
        <taxon>Sapindaceae</taxon>
        <taxon>Hippocastanoideae</taxon>
        <taxon>Acereae</taxon>
        <taxon>Dipteronia</taxon>
    </lineage>
</organism>
<keyword evidence="3" id="KW-0677">Repeat</keyword>
<dbReference type="PROSITE" id="PS50119">
    <property type="entry name" value="ZF_BBOX"/>
    <property type="match status" value="2"/>
</dbReference>
<feature type="domain" description="B box-type" evidence="10">
    <location>
        <begin position="77"/>
        <end position="126"/>
    </location>
</feature>
<keyword evidence="7" id="KW-0804">Transcription</keyword>
<dbReference type="Pfam" id="PF00643">
    <property type="entry name" value="zf-B_box"/>
    <property type="match status" value="1"/>
</dbReference>
<dbReference type="EMBL" id="JANJYJ010000001">
    <property type="protein sequence ID" value="KAK3229299.1"/>
    <property type="molecule type" value="Genomic_DNA"/>
</dbReference>
<evidence type="ECO:0000256" key="1">
    <source>
        <dbReference type="ARBA" id="ARBA00004123"/>
    </source>
</evidence>
<evidence type="ECO:0000256" key="8">
    <source>
        <dbReference type="ARBA" id="ARBA00023242"/>
    </source>
</evidence>
<evidence type="ECO:0000259" key="10">
    <source>
        <dbReference type="PROSITE" id="PS50119"/>
    </source>
</evidence>
<dbReference type="GO" id="GO:0005634">
    <property type="term" value="C:nucleus"/>
    <property type="evidence" value="ECO:0007669"/>
    <property type="project" value="UniProtKB-SubCell"/>
</dbReference>
<dbReference type="PANTHER" id="PTHR31832">
    <property type="entry name" value="B-BOX ZINC FINGER PROTEIN 22"/>
    <property type="match status" value="1"/>
</dbReference>
<reference evidence="11" key="1">
    <citation type="journal article" date="2023" name="Plant J.">
        <title>Genome sequences and population genomics provide insights into the demographic history, inbreeding, and mutation load of two 'living fossil' tree species of Dipteronia.</title>
        <authorList>
            <person name="Feng Y."/>
            <person name="Comes H.P."/>
            <person name="Chen J."/>
            <person name="Zhu S."/>
            <person name="Lu R."/>
            <person name="Zhang X."/>
            <person name="Li P."/>
            <person name="Qiu J."/>
            <person name="Olsen K.M."/>
            <person name="Qiu Y."/>
        </authorList>
    </citation>
    <scope>NUCLEOTIDE SEQUENCE</scope>
    <source>
        <strain evidence="11">NBL</strain>
    </source>
</reference>
<sequence>MQIIIKKVIMGGWGLKEQMKIQCEVCEAAEAEVLCCADEAVLCWGCDVKVHTANKLSQKHQRVSLLKNLPASSPSSSHLPLCDVCQERSGYFFCLEDRAILCKRCDMSTHTTTPSSYVSSHQRFLIGGIKVSLESSTNSSIETFSNTCLSNFPTYHEESTARMTLDVEANFTETTATSGDLIWQPQSRGHWRTSLTLMILTLMTFQIWSHLGFLGNEIVVTSSRFKMSAKLLCIF</sequence>
<evidence type="ECO:0000256" key="9">
    <source>
        <dbReference type="PROSITE-ProRule" id="PRU00024"/>
    </source>
</evidence>
<comment type="caution">
    <text evidence="11">The sequence shown here is derived from an EMBL/GenBank/DDBJ whole genome shotgun (WGS) entry which is preliminary data.</text>
</comment>
<evidence type="ECO:0000256" key="2">
    <source>
        <dbReference type="ARBA" id="ARBA00022723"/>
    </source>
</evidence>
<dbReference type="AlphaFoldDB" id="A0AAE0EIH5"/>
<dbReference type="GO" id="GO:0008270">
    <property type="term" value="F:zinc ion binding"/>
    <property type="evidence" value="ECO:0007669"/>
    <property type="project" value="UniProtKB-KW"/>
</dbReference>
<keyword evidence="12" id="KW-1185">Reference proteome</keyword>
<evidence type="ECO:0000256" key="7">
    <source>
        <dbReference type="ARBA" id="ARBA00023163"/>
    </source>
</evidence>
<protein>
    <recommendedName>
        <fullName evidence="10">B box-type domain-containing protein</fullName>
    </recommendedName>
</protein>
<dbReference type="FunFam" id="3.30.160.60:FF:000589">
    <property type="entry name" value="B-box zinc finger protein 22"/>
    <property type="match status" value="1"/>
</dbReference>
<dbReference type="GO" id="GO:0009640">
    <property type="term" value="P:photomorphogenesis"/>
    <property type="evidence" value="ECO:0007669"/>
    <property type="project" value="TreeGrafter"/>
</dbReference>
<gene>
    <name evidence="11" type="ORF">Dsin_001180</name>
</gene>
<evidence type="ECO:0000256" key="4">
    <source>
        <dbReference type="ARBA" id="ARBA00022771"/>
    </source>
</evidence>
<evidence type="ECO:0000256" key="5">
    <source>
        <dbReference type="ARBA" id="ARBA00022833"/>
    </source>
</evidence>
<evidence type="ECO:0000313" key="12">
    <source>
        <dbReference type="Proteomes" id="UP001281410"/>
    </source>
</evidence>
<comment type="subcellular location">
    <subcellularLocation>
        <location evidence="1">Nucleus</location>
    </subcellularLocation>
</comment>
<dbReference type="InterPro" id="IPR000315">
    <property type="entry name" value="Znf_B-box"/>
</dbReference>
<dbReference type="Proteomes" id="UP001281410">
    <property type="component" value="Unassembled WGS sequence"/>
</dbReference>
<name>A0AAE0EIH5_9ROSI</name>
<dbReference type="GO" id="GO:0006355">
    <property type="term" value="P:regulation of DNA-templated transcription"/>
    <property type="evidence" value="ECO:0007669"/>
    <property type="project" value="TreeGrafter"/>
</dbReference>
<keyword evidence="4 9" id="KW-0863">Zinc-finger</keyword>
<keyword evidence="5" id="KW-0862">Zinc</keyword>
<evidence type="ECO:0000313" key="11">
    <source>
        <dbReference type="EMBL" id="KAK3229299.1"/>
    </source>
</evidence>
<keyword evidence="6" id="KW-0805">Transcription regulation</keyword>